<keyword evidence="1" id="KW-0812">Transmembrane</keyword>
<evidence type="ECO:0000313" key="3">
    <source>
        <dbReference type="Proteomes" id="UP000662814"/>
    </source>
</evidence>
<dbReference type="InterPro" id="IPR039535">
    <property type="entry name" value="ASST-like"/>
</dbReference>
<evidence type="ECO:0000313" key="2">
    <source>
        <dbReference type="EMBL" id="QPZ37081.1"/>
    </source>
</evidence>
<evidence type="ECO:0000256" key="1">
    <source>
        <dbReference type="SAM" id="Phobius"/>
    </source>
</evidence>
<dbReference type="Pfam" id="PF14269">
    <property type="entry name" value="Arylsulfotran_2"/>
    <property type="match status" value="1"/>
</dbReference>
<accession>A0ABX6YF48</accession>
<reference evidence="2 3" key="1">
    <citation type="submission" date="2020-12" db="EMBL/GenBank/DDBJ databases">
        <title>Microbacterium sp. HY060.</title>
        <authorList>
            <person name="Zhou J."/>
        </authorList>
    </citation>
    <scope>NUCLEOTIDE SEQUENCE [LARGE SCALE GENOMIC DNA]</scope>
    <source>
        <strain evidence="2 3">HY60</strain>
    </source>
</reference>
<dbReference type="PANTHER" id="PTHR35340:SF6">
    <property type="entry name" value="ASST-DOMAIN-CONTAINING PROTEIN"/>
    <property type="match status" value="1"/>
</dbReference>
<dbReference type="InterPro" id="IPR053143">
    <property type="entry name" value="Arylsulfate_ST"/>
</dbReference>
<dbReference type="PANTHER" id="PTHR35340">
    <property type="entry name" value="PQQ ENZYME REPEAT PROTEIN-RELATED"/>
    <property type="match status" value="1"/>
</dbReference>
<gene>
    <name evidence="2" type="ORF">HCR76_09325</name>
</gene>
<dbReference type="PROSITE" id="PS51318">
    <property type="entry name" value="TAT"/>
    <property type="match status" value="1"/>
</dbReference>
<protein>
    <submittedName>
        <fullName evidence="2">Arylsulfotransferase family protein</fullName>
    </submittedName>
</protein>
<organism evidence="2 3">
    <name type="scientific">Paramicrobacterium chengjingii</name>
    <dbReference type="NCBI Taxonomy" id="2769067"/>
    <lineage>
        <taxon>Bacteria</taxon>
        <taxon>Bacillati</taxon>
        <taxon>Actinomycetota</taxon>
        <taxon>Actinomycetes</taxon>
        <taxon>Micrococcales</taxon>
        <taxon>Microbacteriaceae</taxon>
        <taxon>Paramicrobacterium</taxon>
    </lineage>
</organism>
<keyword evidence="1" id="KW-1133">Transmembrane helix</keyword>
<dbReference type="InterPro" id="IPR006311">
    <property type="entry name" value="TAT_signal"/>
</dbReference>
<keyword evidence="3" id="KW-1185">Reference proteome</keyword>
<dbReference type="EMBL" id="CP061169">
    <property type="protein sequence ID" value="QPZ37081.1"/>
    <property type="molecule type" value="Genomic_DNA"/>
</dbReference>
<keyword evidence="1" id="KW-0472">Membrane</keyword>
<dbReference type="Proteomes" id="UP000662814">
    <property type="component" value="Chromosome"/>
</dbReference>
<sequence length="511" mass="54406">MSSPEDQEKPKIRRRGFVTVSLAALGGAIVGAGATWGGVQLVPAPAPKETTKPKKSDDDHVEFNRFVSTALTVPVVTAWAADGATPAPGYVFLSPRDQIFTAAILDNDGEPVWISPNGIDSTDVRVQTYEGKPVLTYWAGRVASGNGHGTGTILDSNYREIATVHGGSGALPDLHEFHLTDRNTALITTYPVARLDLSSVGGPQDGYAFACRVQEIDVATGAVLLDWNILDDIAITESLKRIDGDDDETGSSPENAFDPIHVNSIDDDGDRLIISCRHTCAIYAIDRTTAQLHWRLGGKKSDFEIEKDAEFSWQHDARWHGDGHLSLFDNAGVSGDDAVSAGLVLNLDEDAMSATLDTAYRYGKYEGYAMGNTQLLEGGRAMVGWGSAPSATEFDAEGNADFGFTTIGSGSYRTYRFEWDATPATVPDLATLSVKGEPTAFMSWNGATRVASWALLTGADATSLAEVATAQRAGFETAITIPNADSAAYLQVEARDSQGAALATSRVVAMS</sequence>
<feature type="transmembrane region" description="Helical" evidence="1">
    <location>
        <begin position="17"/>
        <end position="39"/>
    </location>
</feature>
<name>A0ABX6YF48_9MICO</name>
<proteinExistence type="predicted"/>
<dbReference type="RefSeq" id="WP_166993064.1">
    <property type="nucleotide sequence ID" value="NZ_CP061169.1"/>
</dbReference>